<proteinExistence type="predicted"/>
<evidence type="ECO:0000313" key="2">
    <source>
        <dbReference type="Proteomes" id="UP000474967"/>
    </source>
</evidence>
<keyword evidence="2" id="KW-1185">Reference proteome</keyword>
<organism evidence="1 2">
    <name type="scientific">Leifsonia tongyongensis</name>
    <dbReference type="NCBI Taxonomy" id="1268043"/>
    <lineage>
        <taxon>Bacteria</taxon>
        <taxon>Bacillati</taxon>
        <taxon>Actinomycetota</taxon>
        <taxon>Actinomycetes</taxon>
        <taxon>Micrococcales</taxon>
        <taxon>Microbacteriaceae</taxon>
        <taxon>Leifsonia</taxon>
    </lineage>
</organism>
<dbReference type="EMBL" id="JAAGWY010000002">
    <property type="protein sequence ID" value="NEN06336.1"/>
    <property type="molecule type" value="Genomic_DNA"/>
</dbReference>
<accession>A0A6L9XYH1</accession>
<evidence type="ECO:0000313" key="1">
    <source>
        <dbReference type="EMBL" id="NEN06336.1"/>
    </source>
</evidence>
<name>A0A6L9XYH1_9MICO</name>
<dbReference type="AlphaFoldDB" id="A0A6L9XYH1"/>
<reference evidence="1 2" key="1">
    <citation type="journal article" date="2014" name="J. Microbiol.">
        <title>Diaminobutyricibacter tongyongensis gen. nov., sp. nov. and Homoserinibacter gongjuensis gen. nov., sp. nov. belong to the family Microbacteriaceae.</title>
        <authorList>
            <person name="Kim S.J."/>
            <person name="Ahn J.H."/>
            <person name="Weon H.Y."/>
            <person name="Hamada M."/>
            <person name="Suzuki K."/>
            <person name="Kwon S.W."/>
        </authorList>
    </citation>
    <scope>NUCLEOTIDE SEQUENCE [LARGE SCALE GENOMIC DNA]</scope>
    <source>
        <strain evidence="1 2">NBRC 108724</strain>
    </source>
</reference>
<comment type="caution">
    <text evidence="1">The sequence shown here is derived from an EMBL/GenBank/DDBJ whole genome shotgun (WGS) entry which is preliminary data.</text>
</comment>
<dbReference type="Proteomes" id="UP000474967">
    <property type="component" value="Unassembled WGS sequence"/>
</dbReference>
<gene>
    <name evidence="1" type="ORF">G3T36_10655</name>
</gene>
<protein>
    <submittedName>
        <fullName evidence="1">Uncharacterized protein</fullName>
    </submittedName>
</protein>
<sequence length="213" mass="21696">MTLVNPGDKIQSYVLNDNLIGPANAFGLVMIAPTGLQTGGGTISSTPLGKVTVSGLSSLVGVIGVFSPVYENYLVKLDLTTDTNAGINMQMSFGNVQLASGYDSQVMAGVGTSTPVDNQVLASGSWPIAAASQTIHKITLDLHCFDSTRGSVVPAPIYGSATAAAMNNPPTSAAATAVRQLSQSSALGFDGFYLTPAAGHISGVIRVYGLNNG</sequence>
<dbReference type="RefSeq" id="WP_163289762.1">
    <property type="nucleotide sequence ID" value="NZ_JAAGWY010000002.1"/>
</dbReference>